<dbReference type="Pfam" id="PF02538">
    <property type="entry name" value="Hydantoinase_B"/>
    <property type="match status" value="1"/>
</dbReference>
<reference evidence="5" key="1">
    <citation type="submission" date="2021-02" db="EMBL/GenBank/DDBJ databases">
        <title>Genome sequence of Rhodospirillales sp. strain TMPK1 isolated from soil.</title>
        <authorList>
            <person name="Nakai R."/>
            <person name="Kusada H."/>
            <person name="Tamaki H."/>
        </authorList>
    </citation>
    <scope>NUCLEOTIDE SEQUENCE</scope>
    <source>
        <strain evidence="5">TMPK1</strain>
    </source>
</reference>
<dbReference type="Proteomes" id="UP000681075">
    <property type="component" value="Unassembled WGS sequence"/>
</dbReference>
<evidence type="ECO:0000259" key="3">
    <source>
        <dbReference type="Pfam" id="PF02538"/>
    </source>
</evidence>
<dbReference type="InterPro" id="IPR002821">
    <property type="entry name" value="Hydantoinase_A"/>
</dbReference>
<keyword evidence="6" id="KW-1185">Reference proteome</keyword>
<comment type="caution">
    <text evidence="5">The sequence shown here is derived from an EMBL/GenBank/DDBJ whole genome shotgun (WGS) entry which is preliminary data.</text>
</comment>
<dbReference type="EMBL" id="BOPV01000001">
    <property type="protein sequence ID" value="GIL39768.1"/>
    <property type="molecule type" value="Genomic_DNA"/>
</dbReference>
<dbReference type="GO" id="GO:0017168">
    <property type="term" value="F:5-oxoprolinase (ATP-hydrolyzing) activity"/>
    <property type="evidence" value="ECO:0007669"/>
    <property type="project" value="TreeGrafter"/>
</dbReference>
<dbReference type="Pfam" id="PF05378">
    <property type="entry name" value="Hydant_A_N"/>
    <property type="match status" value="1"/>
</dbReference>
<protein>
    <submittedName>
        <fullName evidence="5">5-oxoprolinase</fullName>
    </submittedName>
</protein>
<accession>A0A8S8X7Q0</accession>
<evidence type="ECO:0000313" key="5">
    <source>
        <dbReference type="EMBL" id="GIL39768.1"/>
    </source>
</evidence>
<proteinExistence type="inferred from homology"/>
<feature type="domain" description="Hydantoinase/oxoprolinase N-terminal" evidence="4">
    <location>
        <begin position="6"/>
        <end position="185"/>
    </location>
</feature>
<comment type="similarity">
    <text evidence="1">Belongs to the oxoprolinase family.</text>
</comment>
<dbReference type="Pfam" id="PF01968">
    <property type="entry name" value="Hydantoinase_A"/>
    <property type="match status" value="1"/>
</dbReference>
<dbReference type="InterPro" id="IPR003692">
    <property type="entry name" value="Hydantoinase_B"/>
</dbReference>
<feature type="domain" description="Hydantoinase A/oxoprolinase" evidence="2">
    <location>
        <begin position="205"/>
        <end position="489"/>
    </location>
</feature>
<dbReference type="PANTHER" id="PTHR11365">
    <property type="entry name" value="5-OXOPROLINASE RELATED"/>
    <property type="match status" value="1"/>
</dbReference>
<feature type="domain" description="Hydantoinase B/oxoprolinase" evidence="3">
    <location>
        <begin position="675"/>
        <end position="1174"/>
    </location>
</feature>
<dbReference type="PANTHER" id="PTHR11365:SF23">
    <property type="entry name" value="HYPOTHETICAL 5-OXOPROLINASE (EUROFUNG)-RELATED"/>
    <property type="match status" value="1"/>
</dbReference>
<name>A0A8S8X7Q0_9PROT</name>
<dbReference type="GO" id="GO:0005829">
    <property type="term" value="C:cytosol"/>
    <property type="evidence" value="ECO:0007669"/>
    <property type="project" value="TreeGrafter"/>
</dbReference>
<organism evidence="5 6">
    <name type="scientific">Roseiterribacter gracilis</name>
    <dbReference type="NCBI Taxonomy" id="2812848"/>
    <lineage>
        <taxon>Bacteria</taxon>
        <taxon>Pseudomonadati</taxon>
        <taxon>Pseudomonadota</taxon>
        <taxon>Alphaproteobacteria</taxon>
        <taxon>Rhodospirillales</taxon>
        <taxon>Roseiterribacteraceae</taxon>
        <taxon>Roseiterribacter</taxon>
    </lineage>
</organism>
<evidence type="ECO:0000259" key="2">
    <source>
        <dbReference type="Pfam" id="PF01968"/>
    </source>
</evidence>
<evidence type="ECO:0000256" key="1">
    <source>
        <dbReference type="ARBA" id="ARBA00010403"/>
    </source>
</evidence>
<sequence length="1175" mass="122501">MASGWRFWIDRGGTFTDVVAARPDGTLTVTKLLSSAPGRYDDAALHAIASLAGAPVAQATKFQNVESATIGTTIGTNALLERKGARTLLVTTRGFADVLRIGSQARPDLFAREIILPAPLHEAVLEIDERIGADGTIVTALDEESARRDLRDAEACGFEAVAIVLVHGDRHPAHEQILARLAREAGFQQVSVSHEVSPLIRYVPRGDVTEVDAYLSPAIRAYVATLSASLGAAQLAFMQSNGGLADAARFRGRDSVLSGPAGGLVGAASVAAAHGHAAAIGFDMGGTSTDVSWWDGTLERTVETVVAGVRLATPMLRVHTVAAGGGSICRFDGARLRVGPESAGAVPGPACYRRGGPLTVTDCNLLLGRVDPARFPHVFGPNGDQPLDRDAVEQKFDALVAEVAAATGTQRSREELAEGFLAIADATMAAAIRRVSIARGHDPSRAALVAFGGAGGQHACAVADAIGCGDVLIHPLAGLLSAWGIAHAPATAVAQRSVERTLDEAPIDAVTDALARQVRAELQDPAAPIAVTIWCKYAGADSPLAVQPGDIVRDFEAAHRRRFGFLTPSVPIVVDSIAVEASRAATPPRLPPPLPTVEAAVERATLVIDGEEVSALRVDRAALAVDDVISGPAIITDAGATSFVAPGWRARVEPDGTLRLTRVEARIVSRDASFDPARLELFNKAFMAVAEEMGESLRASARSTNIKERLDYSCALFDRDGRLIANAPHIPVHLGSMGDAVRAVLPLSRGEVVATNDPYRGGTHLPDITVVAPVFLDSESEPAFYVAARGHHADIGGTTPGSMPADSTSIDEEGARFGRLVLVRDGEFQLDAARAAFTDIPYPARDVAQTIGDLQAQIAAAASGGAALARLVSMQGREAVDAYVGHLRRYAADAVRGLLLRIEGGSFAVTMDSGATIRVRITPADDKLTIDFTGTDPIRPDNSNAPTSIVRAAVLYVLRTLLDDDIPLNDGCLEPVALIVPAPSMLAPVAPAAVVAGNVETSQAVVDCLFGCLGALAASQGTMNNTTFGDGRVQYYETVCGGAGAGPGFAGASAVHTHMTNSRLTDVEILETRYPVRLEQFSIRRGSGGGGTFRGGDGVVRQIRFLRDMTVSVLANRRIQAPFGLAGGGAGARGTTKILRADGTSEALPSSVRIDLPAGAALRLETPGGGGFGEE</sequence>
<evidence type="ECO:0000313" key="6">
    <source>
        <dbReference type="Proteomes" id="UP000681075"/>
    </source>
</evidence>
<dbReference type="InterPro" id="IPR045079">
    <property type="entry name" value="Oxoprolinase-like"/>
</dbReference>
<dbReference type="InterPro" id="IPR008040">
    <property type="entry name" value="Hydant_A_N"/>
</dbReference>
<evidence type="ECO:0000259" key="4">
    <source>
        <dbReference type="Pfam" id="PF05378"/>
    </source>
</evidence>
<dbReference type="AlphaFoldDB" id="A0A8S8X7Q0"/>
<dbReference type="GO" id="GO:0006749">
    <property type="term" value="P:glutathione metabolic process"/>
    <property type="evidence" value="ECO:0007669"/>
    <property type="project" value="TreeGrafter"/>
</dbReference>
<gene>
    <name evidence="5" type="ORF">TMPK1_20050</name>
</gene>
<dbReference type="RefSeq" id="WP_420242887.1">
    <property type="nucleotide sequence ID" value="NZ_BOPV01000001.1"/>
</dbReference>